<evidence type="ECO:0000256" key="1">
    <source>
        <dbReference type="ARBA" id="ARBA00022729"/>
    </source>
</evidence>
<evidence type="ECO:0000256" key="4">
    <source>
        <dbReference type="ARBA" id="ARBA00023288"/>
    </source>
</evidence>
<dbReference type="SUPFAM" id="SSF141488">
    <property type="entry name" value="YdhA-like"/>
    <property type="match status" value="1"/>
</dbReference>
<comment type="caution">
    <text evidence="6">The sequence shown here is derived from an EMBL/GenBank/DDBJ whole genome shotgun (WGS) entry which is preliminary data.</text>
</comment>
<dbReference type="AlphaFoldDB" id="A0A0B1R4C7"/>
<keyword evidence="3" id="KW-0564">Palmitate</keyword>
<protein>
    <recommendedName>
        <fullName evidence="5">C-type lysozyme inhibitor domain-containing protein</fullName>
    </recommendedName>
</protein>
<evidence type="ECO:0000256" key="2">
    <source>
        <dbReference type="ARBA" id="ARBA00023136"/>
    </source>
</evidence>
<accession>A0A0B1R4C7</accession>
<sequence>MKKIVILVGSLVMLSGCGMLHKQEQAPQTLRYQCGTLPLTVTLDNPKQQVSFILDGKPLTLTQTVSASGARYSDGTYVFWSKGNGAFVERNDKIVINDCELQHADASAQ</sequence>
<dbReference type="RefSeq" id="WP_039334186.1">
    <property type="nucleotide sequence ID" value="NZ_JTJJ01000077.1"/>
</dbReference>
<feature type="domain" description="C-type lysozyme inhibitor" evidence="5">
    <location>
        <begin position="32"/>
        <end position="93"/>
    </location>
</feature>
<gene>
    <name evidence="6" type="ORF">QU24_18880</name>
</gene>
<dbReference type="Pfam" id="PF09864">
    <property type="entry name" value="MliC"/>
    <property type="match status" value="1"/>
</dbReference>
<keyword evidence="4" id="KW-0449">Lipoprotein</keyword>
<keyword evidence="2" id="KW-0472">Membrane</keyword>
<dbReference type="Proteomes" id="UP000030853">
    <property type="component" value="Unassembled WGS sequence"/>
</dbReference>
<dbReference type="InterPro" id="IPR018660">
    <property type="entry name" value="MliC"/>
</dbReference>
<evidence type="ECO:0000313" key="6">
    <source>
        <dbReference type="EMBL" id="KHJ66516.1"/>
    </source>
</evidence>
<organism evidence="6 7">
    <name type="scientific">Pantoea rodasii</name>
    <dbReference type="NCBI Taxonomy" id="1076549"/>
    <lineage>
        <taxon>Bacteria</taxon>
        <taxon>Pseudomonadati</taxon>
        <taxon>Pseudomonadota</taxon>
        <taxon>Gammaproteobacteria</taxon>
        <taxon>Enterobacterales</taxon>
        <taxon>Erwiniaceae</taxon>
        <taxon>Pantoea</taxon>
    </lineage>
</organism>
<dbReference type="Gene3D" id="2.40.128.200">
    <property type="match status" value="1"/>
</dbReference>
<dbReference type="InterPro" id="IPR036328">
    <property type="entry name" value="MliC_sf"/>
</dbReference>
<reference evidence="6 7" key="1">
    <citation type="submission" date="2014-11" db="EMBL/GenBank/DDBJ databases">
        <title>Genome sequencing of Pantoea rodasii ND03.</title>
        <authorList>
            <person name="Muhamad Yunos N.Y."/>
            <person name="Chan K.-G."/>
        </authorList>
    </citation>
    <scope>NUCLEOTIDE SEQUENCE [LARGE SCALE GENOMIC DNA]</scope>
    <source>
        <strain evidence="6 7">ND03</strain>
    </source>
</reference>
<evidence type="ECO:0000259" key="5">
    <source>
        <dbReference type="Pfam" id="PF09864"/>
    </source>
</evidence>
<keyword evidence="1" id="KW-0732">Signal</keyword>
<evidence type="ECO:0000313" key="7">
    <source>
        <dbReference type="Proteomes" id="UP000030853"/>
    </source>
</evidence>
<proteinExistence type="predicted"/>
<dbReference type="EMBL" id="JTJJ01000077">
    <property type="protein sequence ID" value="KHJ66516.1"/>
    <property type="molecule type" value="Genomic_DNA"/>
</dbReference>
<name>A0A0B1R4C7_9GAMM</name>
<dbReference type="PROSITE" id="PS51257">
    <property type="entry name" value="PROKAR_LIPOPROTEIN"/>
    <property type="match status" value="1"/>
</dbReference>
<evidence type="ECO:0000256" key="3">
    <source>
        <dbReference type="ARBA" id="ARBA00023139"/>
    </source>
</evidence>